<evidence type="ECO:0000256" key="3">
    <source>
        <dbReference type="ARBA" id="ARBA00022845"/>
    </source>
</evidence>
<feature type="region of interest" description="Disordered" evidence="6">
    <location>
        <begin position="588"/>
        <end position="692"/>
    </location>
</feature>
<name>A0AA38TGE3_9ASTR</name>
<feature type="compositionally biased region" description="Polar residues" evidence="6">
    <location>
        <begin position="614"/>
        <end position="628"/>
    </location>
</feature>
<organism evidence="8 9">
    <name type="scientific">Centaurea solstitialis</name>
    <name type="common">yellow star-thistle</name>
    <dbReference type="NCBI Taxonomy" id="347529"/>
    <lineage>
        <taxon>Eukaryota</taxon>
        <taxon>Viridiplantae</taxon>
        <taxon>Streptophyta</taxon>
        <taxon>Embryophyta</taxon>
        <taxon>Tracheophyta</taxon>
        <taxon>Spermatophyta</taxon>
        <taxon>Magnoliopsida</taxon>
        <taxon>eudicotyledons</taxon>
        <taxon>Gunneridae</taxon>
        <taxon>Pentapetalae</taxon>
        <taxon>asterids</taxon>
        <taxon>campanulids</taxon>
        <taxon>Asterales</taxon>
        <taxon>Asteraceae</taxon>
        <taxon>Carduoideae</taxon>
        <taxon>Cardueae</taxon>
        <taxon>Centaureinae</taxon>
        <taxon>Centaurea</taxon>
    </lineage>
</organism>
<feature type="compositionally biased region" description="Gly residues" evidence="6">
    <location>
        <begin position="646"/>
        <end position="659"/>
    </location>
</feature>
<comment type="function">
    <text evidence="5">Plays a role in the accumulation of some potyvirus during viral infection.</text>
</comment>
<dbReference type="SUPFAM" id="SSF48371">
    <property type="entry name" value="ARM repeat"/>
    <property type="match status" value="3"/>
</dbReference>
<dbReference type="InterPro" id="IPR003891">
    <property type="entry name" value="Initiation_fac_eIF4g_MI"/>
</dbReference>
<evidence type="ECO:0000256" key="2">
    <source>
        <dbReference type="ARBA" id="ARBA00022540"/>
    </source>
</evidence>
<keyword evidence="3" id="KW-0810">Translation regulation</keyword>
<accession>A0AA38TGE3</accession>
<feature type="compositionally biased region" description="Basic and acidic residues" evidence="6">
    <location>
        <begin position="163"/>
        <end position="172"/>
    </location>
</feature>
<feature type="domain" description="MI" evidence="7">
    <location>
        <begin position="699"/>
        <end position="821"/>
    </location>
</feature>
<keyword evidence="4" id="KW-0648">Protein biosynthesis</keyword>
<dbReference type="GO" id="GO:0003743">
    <property type="term" value="F:translation initiation factor activity"/>
    <property type="evidence" value="ECO:0007669"/>
    <property type="project" value="UniProtKB-KW"/>
</dbReference>
<proteinExistence type="inferred from homology"/>
<evidence type="ECO:0000256" key="4">
    <source>
        <dbReference type="ARBA" id="ARBA00022917"/>
    </source>
</evidence>
<dbReference type="Pfam" id="PF02847">
    <property type="entry name" value="MA3"/>
    <property type="match status" value="1"/>
</dbReference>
<evidence type="ECO:0000313" key="9">
    <source>
        <dbReference type="Proteomes" id="UP001172457"/>
    </source>
</evidence>
<evidence type="ECO:0000256" key="5">
    <source>
        <dbReference type="ARBA" id="ARBA00057610"/>
    </source>
</evidence>
<dbReference type="FunFam" id="1.25.40.180:FF:000027">
    <property type="entry name" value="Eukaryotic translation initiation factor isoform 4G-2"/>
    <property type="match status" value="1"/>
</dbReference>
<feature type="region of interest" description="Disordered" evidence="6">
    <location>
        <begin position="151"/>
        <end position="230"/>
    </location>
</feature>
<dbReference type="GO" id="GO:0003729">
    <property type="term" value="F:mRNA binding"/>
    <property type="evidence" value="ECO:0007669"/>
    <property type="project" value="TreeGrafter"/>
</dbReference>
<dbReference type="SMART" id="SM00543">
    <property type="entry name" value="MIF4G"/>
    <property type="match status" value="2"/>
</dbReference>
<dbReference type="SMART" id="SM00544">
    <property type="entry name" value="MA3"/>
    <property type="match status" value="1"/>
</dbReference>
<dbReference type="PROSITE" id="PS51366">
    <property type="entry name" value="MI"/>
    <property type="match status" value="1"/>
</dbReference>
<comment type="similarity">
    <text evidence="1">Belongs to the eukaryotic initiation factor 4G family.</text>
</comment>
<dbReference type="Pfam" id="PF02854">
    <property type="entry name" value="MIF4G"/>
    <property type="match status" value="2"/>
</dbReference>
<dbReference type="InterPro" id="IPR003890">
    <property type="entry name" value="MIF4G-like_typ-3"/>
</dbReference>
<evidence type="ECO:0000259" key="7">
    <source>
        <dbReference type="PROSITE" id="PS51366"/>
    </source>
</evidence>
<dbReference type="InterPro" id="IPR016024">
    <property type="entry name" value="ARM-type_fold"/>
</dbReference>
<dbReference type="Proteomes" id="UP001172457">
    <property type="component" value="Chromosome 4"/>
</dbReference>
<reference evidence="8" key="1">
    <citation type="submission" date="2023-03" db="EMBL/GenBank/DDBJ databases">
        <title>Chromosome-scale reference genome and RAD-based genetic map of yellow starthistle (Centaurea solstitialis) reveal putative structural variation and QTLs associated with invader traits.</title>
        <authorList>
            <person name="Reatini B."/>
            <person name="Cang F.A."/>
            <person name="Jiang Q."/>
            <person name="Mckibben M.T.W."/>
            <person name="Barker M.S."/>
            <person name="Rieseberg L.H."/>
            <person name="Dlugosch K.M."/>
        </authorList>
    </citation>
    <scope>NUCLEOTIDE SEQUENCE</scope>
    <source>
        <strain evidence="8">CAN-66</strain>
        <tissue evidence="8">Leaf</tissue>
    </source>
</reference>
<evidence type="ECO:0000256" key="1">
    <source>
        <dbReference type="ARBA" id="ARBA00005775"/>
    </source>
</evidence>
<feature type="compositionally biased region" description="Basic and acidic residues" evidence="6">
    <location>
        <begin position="179"/>
        <end position="200"/>
    </location>
</feature>
<dbReference type="PANTHER" id="PTHR23253">
    <property type="entry name" value="EUKARYOTIC TRANSLATION INITIATION FACTOR 4 GAMMA"/>
    <property type="match status" value="1"/>
</dbReference>
<sequence length="1219" mass="134500">MADKGCRGSDGQWSSVVVEEVVVVENEVEVGDNGDWLPAVAARLAVADQTVISLRPGGGNRGRTTGPRFDSSAFGSSDLPILRPHGGAGAPSLAAFKTADSRFEVRERVRYTRDQLLQLREVVDVPEEILKIKKEVDSEFFGDDQNWTKAEASLPSLPQARYSEPDNRDWRGRSGPTSVEERSWDAGRDNRDSGRFDNRQQETNQYNRHDQQNLQFGRSQAPNQGGGPTPALIKAEVPWSARRGTLSENDRVLKTVKGAIFIFHCGFFKNKMKFDADDAHSCIDIECVCFPFSILNKLTPEKFDLLKGQLIDSGITTADILKGVISLIFDKAVLEPTFCPMYAQLCSDLNVKLPPFPSDEPGGKEITFKRVLLNNCQEAFEGADNLRQEIRQMTAPEQEAERRDKERLVKLRTLGNIRLIGELLKQKMVPERIVHHIVQELLGPDNKTCPEEENVEAICQFFHTIGKQLDESPKSRRINDAYFIRLKELSTNPQLAPRMRFMVRDILDLRSNNWVPRREEVKAKTITEIHNEAEKNMGLRPGSTASMRNNRVVSAGAQGGLTPGGFPLNRPGAGGMMPGMPGTRIMPGMPGIDNDNWEVPRSRSMPRGDGSRAQPPSQGRTPSLNQRFLPQGSGGFISGRSSALVQGGGGGGGGGGVGGAAPVRLPSFGNPVESSQPSAPTPSKPVAPAAASRVKNTDELKRKTISLLEEYFSVRILDEALQCVEELKSPEYHSEFVKEAISLALEKSPPCVEPIAKLFDYLTSKEVLVKPDLRTGCVGYGSLLDDIAIDLPKAPNNFGEIMGHLVVSGGIDFKVVGEVLKSMEDDFFRKAVFGGVKRIVGSSSSGNGILAAQAGDELYNYDYRPPPYLWYIMENYNIGDAQNPSYYWFGNVKTKRVLGREADSLTLSIMGHLQTLIEDLAKELNNHHHEPHPTFSEITTPYILQGVVSLIVRNALLCPPFSSSFARLCSDLNATLPPFPSSEPGGQDITFKQLLSENVLHAFKRTHKLRQEISQMKSAEQESERRQKELNLKLMTLGNNSFIIDLCRHMVISEAVVLQILHQELLGLDNGVFPGDEIVSELKDKTISILQAYTSVYKWEKFWVSLLGIPGDEEKLINDSVSHTIDESPPRVESIANLLVKPALTSGCVGYGSQLDAMGIHFQEVPKNFGVIMGHLVLSGGMDFKGIEEVIKNIEHVCVRKAVFGEVKKVVGSVVKNAK</sequence>
<dbReference type="GO" id="GO:0006417">
    <property type="term" value="P:regulation of translation"/>
    <property type="evidence" value="ECO:0007669"/>
    <property type="project" value="UniProtKB-KW"/>
</dbReference>
<gene>
    <name evidence="8" type="ORF">OSB04_014992</name>
</gene>
<dbReference type="EMBL" id="JARYMX010000004">
    <property type="protein sequence ID" value="KAJ9550947.1"/>
    <property type="molecule type" value="Genomic_DNA"/>
</dbReference>
<evidence type="ECO:0000313" key="8">
    <source>
        <dbReference type="EMBL" id="KAJ9550947.1"/>
    </source>
</evidence>
<keyword evidence="9" id="KW-1185">Reference proteome</keyword>
<keyword evidence="2" id="KW-0396">Initiation factor</keyword>
<dbReference type="GO" id="GO:0016281">
    <property type="term" value="C:eukaryotic translation initiation factor 4F complex"/>
    <property type="evidence" value="ECO:0007669"/>
    <property type="project" value="TreeGrafter"/>
</dbReference>
<evidence type="ECO:0000256" key="6">
    <source>
        <dbReference type="SAM" id="MobiDB-lite"/>
    </source>
</evidence>
<feature type="compositionally biased region" description="Polar residues" evidence="6">
    <location>
        <begin position="201"/>
        <end position="223"/>
    </location>
</feature>
<dbReference type="Gene3D" id="1.25.40.180">
    <property type="match status" value="3"/>
</dbReference>
<comment type="caution">
    <text evidence="8">The sequence shown here is derived from an EMBL/GenBank/DDBJ whole genome shotgun (WGS) entry which is preliminary data.</text>
</comment>
<dbReference type="PANTHER" id="PTHR23253:SF53">
    <property type="entry name" value="EUKARYOTIC TRANSLATION INITIATION FACTOR ISOFORM 4G-1"/>
    <property type="match status" value="1"/>
</dbReference>
<dbReference type="AlphaFoldDB" id="A0AA38TGE3"/>
<protein>
    <recommendedName>
        <fullName evidence="7">MI domain-containing protein</fullName>
    </recommendedName>
</protein>
<feature type="region of interest" description="Disordered" evidence="6">
    <location>
        <begin position="55"/>
        <end position="74"/>
    </location>
</feature>